<dbReference type="OrthoDB" id="29558at2759"/>
<feature type="transmembrane region" description="Helical" evidence="9">
    <location>
        <begin position="68"/>
        <end position="87"/>
    </location>
</feature>
<keyword evidence="7 9" id="KW-0472">Membrane</keyword>
<dbReference type="PANTHER" id="PTHR13085:SF0">
    <property type="entry name" value="SIGNAL PEPTIDASE COMPLEX SUBUNIT 2"/>
    <property type="match status" value="1"/>
</dbReference>
<keyword evidence="5" id="KW-0256">Endoplasmic reticulum</keyword>
<dbReference type="PANTHER" id="PTHR13085">
    <property type="entry name" value="MICROSOMAL SIGNAL PEPTIDASE 25 KDA SUBUNIT"/>
    <property type="match status" value="1"/>
</dbReference>
<reference evidence="10 11" key="1">
    <citation type="journal article" date="2018" name="BMC Genomics">
        <title>Comparative genome analyses reveal sequence features reflecting distinct modes of host-adaptation between dicot and monocot powdery mildew.</title>
        <authorList>
            <person name="Wu Y."/>
            <person name="Ma X."/>
            <person name="Pan Z."/>
            <person name="Kale S.D."/>
            <person name="Song Y."/>
            <person name="King H."/>
            <person name="Zhang Q."/>
            <person name="Presley C."/>
            <person name="Deng X."/>
            <person name="Wei C.I."/>
            <person name="Xiao S."/>
        </authorList>
    </citation>
    <scope>NUCLEOTIDE SEQUENCE [LARGE SCALE GENOMIC DNA]</scope>
    <source>
        <strain evidence="10">UCSC1</strain>
    </source>
</reference>
<feature type="transmembrane region" description="Helical" evidence="9">
    <location>
        <begin position="150"/>
        <end position="172"/>
    </location>
</feature>
<gene>
    <name evidence="10" type="ORF">GcC1_152009</name>
</gene>
<evidence type="ECO:0000256" key="8">
    <source>
        <dbReference type="ARBA" id="ARBA00045608"/>
    </source>
</evidence>
<evidence type="ECO:0000256" key="1">
    <source>
        <dbReference type="ARBA" id="ARBA00004477"/>
    </source>
</evidence>
<evidence type="ECO:0000313" key="11">
    <source>
        <dbReference type="Proteomes" id="UP000285405"/>
    </source>
</evidence>
<keyword evidence="4 9" id="KW-0812">Transmembrane</keyword>
<dbReference type="Proteomes" id="UP000285405">
    <property type="component" value="Unassembled WGS sequence"/>
</dbReference>
<dbReference type="EMBL" id="MCBR01015285">
    <property type="protein sequence ID" value="RKF61820.1"/>
    <property type="molecule type" value="Genomic_DNA"/>
</dbReference>
<feature type="transmembrane region" description="Helical" evidence="9">
    <location>
        <begin position="38"/>
        <end position="56"/>
    </location>
</feature>
<comment type="similarity">
    <text evidence="2">Belongs to the SPCS2 family.</text>
</comment>
<sequence>MGNRMLTIHKDLKNSSDDSIPAYLNSIKFRESHKLCDIRLAVGYLAISISAATFYWDYKYGFQSTKNYTAVAVVLYTILNGFLTYWINFVEDGIIYTGTSPRGDRIQISSKVEKHSPIYNLTITTNRNDKPQTPEIIYLKKPFNTWFNEAGYFVALPFQMMLAVGVPAIGAVDENSRSGLAKKK</sequence>
<evidence type="ECO:0000256" key="9">
    <source>
        <dbReference type="SAM" id="Phobius"/>
    </source>
</evidence>
<comment type="function">
    <text evidence="8">Component of the signal peptidase complex (SPC) which catalyzes the cleavage of N-terminal signal sequences from nascent proteins as they are translocated into the lumen of the endoplasmic reticulum. Enhances the enzymatic activity of SPC and facilitates the interactions between different components of the translocation site.</text>
</comment>
<dbReference type="GO" id="GO:0006465">
    <property type="term" value="P:signal peptide processing"/>
    <property type="evidence" value="ECO:0007669"/>
    <property type="project" value="InterPro"/>
</dbReference>
<accession>A0A420HWP4</accession>
<name>A0A420HWP4_9PEZI</name>
<evidence type="ECO:0000256" key="3">
    <source>
        <dbReference type="ARBA" id="ARBA00017057"/>
    </source>
</evidence>
<evidence type="ECO:0000256" key="5">
    <source>
        <dbReference type="ARBA" id="ARBA00022824"/>
    </source>
</evidence>
<dbReference type="GO" id="GO:0005787">
    <property type="term" value="C:signal peptidase complex"/>
    <property type="evidence" value="ECO:0007669"/>
    <property type="project" value="InterPro"/>
</dbReference>
<dbReference type="InterPro" id="IPR009582">
    <property type="entry name" value="Spc2/SPCS2"/>
</dbReference>
<evidence type="ECO:0000256" key="6">
    <source>
        <dbReference type="ARBA" id="ARBA00022989"/>
    </source>
</evidence>
<keyword evidence="6 9" id="KW-1133">Transmembrane helix</keyword>
<comment type="subcellular location">
    <subcellularLocation>
        <location evidence="1">Endoplasmic reticulum membrane</location>
        <topology evidence="1">Multi-pass membrane protein</topology>
    </subcellularLocation>
</comment>
<protein>
    <recommendedName>
        <fullName evidence="3">Signal peptidase complex subunit 2</fullName>
    </recommendedName>
</protein>
<comment type="caution">
    <text evidence="10">The sequence shown here is derived from an EMBL/GenBank/DDBJ whole genome shotgun (WGS) entry which is preliminary data.</text>
</comment>
<evidence type="ECO:0000256" key="7">
    <source>
        <dbReference type="ARBA" id="ARBA00023136"/>
    </source>
</evidence>
<dbReference type="AlphaFoldDB" id="A0A420HWP4"/>
<evidence type="ECO:0000256" key="2">
    <source>
        <dbReference type="ARBA" id="ARBA00007324"/>
    </source>
</evidence>
<proteinExistence type="inferred from homology"/>
<evidence type="ECO:0000313" key="10">
    <source>
        <dbReference type="EMBL" id="RKF61820.1"/>
    </source>
</evidence>
<evidence type="ECO:0000256" key="4">
    <source>
        <dbReference type="ARBA" id="ARBA00022692"/>
    </source>
</evidence>
<dbReference type="GO" id="GO:0045047">
    <property type="term" value="P:protein targeting to ER"/>
    <property type="evidence" value="ECO:0007669"/>
    <property type="project" value="TreeGrafter"/>
</dbReference>
<organism evidence="10 11">
    <name type="scientific">Golovinomyces cichoracearum</name>
    <dbReference type="NCBI Taxonomy" id="62708"/>
    <lineage>
        <taxon>Eukaryota</taxon>
        <taxon>Fungi</taxon>
        <taxon>Dikarya</taxon>
        <taxon>Ascomycota</taxon>
        <taxon>Pezizomycotina</taxon>
        <taxon>Leotiomycetes</taxon>
        <taxon>Erysiphales</taxon>
        <taxon>Erysiphaceae</taxon>
        <taxon>Golovinomyces</taxon>
    </lineage>
</organism>
<dbReference type="Pfam" id="PF06703">
    <property type="entry name" value="SPC25"/>
    <property type="match status" value="1"/>
</dbReference>